<dbReference type="InterPro" id="IPR029058">
    <property type="entry name" value="AB_hydrolase_fold"/>
</dbReference>
<keyword evidence="5" id="KW-0720">Serine protease</keyword>
<protein>
    <recommendedName>
        <fullName evidence="2">prolyl oligopeptidase</fullName>
        <ecNumber evidence="2">3.4.21.26</ecNumber>
    </recommendedName>
</protein>
<evidence type="ECO:0000256" key="4">
    <source>
        <dbReference type="ARBA" id="ARBA00022801"/>
    </source>
</evidence>
<organism evidence="9 10">
    <name type="scientific">Ideonella azotifigens</name>
    <dbReference type="NCBI Taxonomy" id="513160"/>
    <lineage>
        <taxon>Bacteria</taxon>
        <taxon>Pseudomonadati</taxon>
        <taxon>Pseudomonadota</taxon>
        <taxon>Betaproteobacteria</taxon>
        <taxon>Burkholderiales</taxon>
        <taxon>Sphaerotilaceae</taxon>
        <taxon>Ideonella</taxon>
    </lineage>
</organism>
<dbReference type="PANTHER" id="PTHR42881:SF2">
    <property type="entry name" value="PROLYL ENDOPEPTIDASE"/>
    <property type="match status" value="1"/>
</dbReference>
<proteinExistence type="predicted"/>
<feature type="chain" id="PRO_5045979421" description="prolyl oligopeptidase" evidence="6">
    <location>
        <begin position="29"/>
        <end position="725"/>
    </location>
</feature>
<dbReference type="SUPFAM" id="SSF53474">
    <property type="entry name" value="alpha/beta-Hydrolases"/>
    <property type="match status" value="1"/>
</dbReference>
<dbReference type="Gene3D" id="2.130.10.120">
    <property type="entry name" value="Prolyl oligopeptidase, N-terminal domain"/>
    <property type="match status" value="1"/>
</dbReference>
<dbReference type="Gene3D" id="3.40.50.1820">
    <property type="entry name" value="alpha/beta hydrolase"/>
    <property type="match status" value="1"/>
</dbReference>
<evidence type="ECO:0000313" key="10">
    <source>
        <dbReference type="Proteomes" id="UP001500279"/>
    </source>
</evidence>
<dbReference type="SUPFAM" id="SSF50993">
    <property type="entry name" value="Peptidase/esterase 'gauge' domain"/>
    <property type="match status" value="1"/>
</dbReference>
<dbReference type="Pfam" id="PF00326">
    <property type="entry name" value="Peptidase_S9"/>
    <property type="match status" value="1"/>
</dbReference>
<keyword evidence="3" id="KW-0645">Protease</keyword>
<comment type="catalytic activity">
    <reaction evidence="1">
        <text>Hydrolysis of Pro-|-Xaa &gt;&gt; Ala-|-Xaa in oligopeptides.</text>
        <dbReference type="EC" id="3.4.21.26"/>
    </reaction>
</comment>
<evidence type="ECO:0000259" key="7">
    <source>
        <dbReference type="Pfam" id="PF00326"/>
    </source>
</evidence>
<dbReference type="InterPro" id="IPR002470">
    <property type="entry name" value="Peptidase_S9A"/>
</dbReference>
<dbReference type="PRINTS" id="PR00862">
    <property type="entry name" value="PROLIGOPTASE"/>
</dbReference>
<keyword evidence="6" id="KW-0732">Signal</keyword>
<name>A0ABN1KDF5_9BURK</name>
<evidence type="ECO:0000256" key="6">
    <source>
        <dbReference type="SAM" id="SignalP"/>
    </source>
</evidence>
<dbReference type="InterPro" id="IPR023302">
    <property type="entry name" value="Pept_S9A_N"/>
</dbReference>
<dbReference type="Proteomes" id="UP001500279">
    <property type="component" value="Unassembled WGS sequence"/>
</dbReference>
<dbReference type="EC" id="3.4.21.26" evidence="2"/>
<keyword evidence="10" id="KW-1185">Reference proteome</keyword>
<evidence type="ECO:0000256" key="2">
    <source>
        <dbReference type="ARBA" id="ARBA00011897"/>
    </source>
</evidence>
<feature type="domain" description="Peptidase S9A N-terminal" evidence="8">
    <location>
        <begin position="37"/>
        <end position="434"/>
    </location>
</feature>
<reference evidence="9 10" key="1">
    <citation type="journal article" date="2019" name="Int. J. Syst. Evol. Microbiol.">
        <title>The Global Catalogue of Microorganisms (GCM) 10K type strain sequencing project: providing services to taxonomists for standard genome sequencing and annotation.</title>
        <authorList>
            <consortium name="The Broad Institute Genomics Platform"/>
            <consortium name="The Broad Institute Genome Sequencing Center for Infectious Disease"/>
            <person name="Wu L."/>
            <person name="Ma J."/>
        </authorList>
    </citation>
    <scope>NUCLEOTIDE SEQUENCE [LARGE SCALE GENOMIC DNA]</scope>
    <source>
        <strain evidence="9 10">JCM 15503</strain>
    </source>
</reference>
<dbReference type="InterPro" id="IPR001375">
    <property type="entry name" value="Peptidase_S9_cat"/>
</dbReference>
<evidence type="ECO:0000313" key="9">
    <source>
        <dbReference type="EMBL" id="GAA0762752.1"/>
    </source>
</evidence>
<dbReference type="RefSeq" id="WP_231012793.1">
    <property type="nucleotide sequence ID" value="NZ_BAAAEW010000033.1"/>
</dbReference>
<evidence type="ECO:0000259" key="8">
    <source>
        <dbReference type="Pfam" id="PF02897"/>
    </source>
</evidence>
<dbReference type="InterPro" id="IPR051167">
    <property type="entry name" value="Prolyl_oligopep/macrocyclase"/>
</dbReference>
<feature type="domain" description="Peptidase S9 prolyl oligopeptidase catalytic" evidence="7">
    <location>
        <begin position="510"/>
        <end position="717"/>
    </location>
</feature>
<comment type="caution">
    <text evidence="9">The sequence shown here is derived from an EMBL/GenBank/DDBJ whole genome shotgun (WGS) entry which is preliminary data.</text>
</comment>
<feature type="signal peptide" evidence="6">
    <location>
        <begin position="1"/>
        <end position="28"/>
    </location>
</feature>
<dbReference type="Pfam" id="PF02897">
    <property type="entry name" value="Peptidase_S9_N"/>
    <property type="match status" value="1"/>
</dbReference>
<dbReference type="EMBL" id="BAAAEW010000033">
    <property type="protein sequence ID" value="GAA0762752.1"/>
    <property type="molecule type" value="Genomic_DNA"/>
</dbReference>
<evidence type="ECO:0000256" key="1">
    <source>
        <dbReference type="ARBA" id="ARBA00001070"/>
    </source>
</evidence>
<accession>A0ABN1KDF5</accession>
<evidence type="ECO:0000256" key="3">
    <source>
        <dbReference type="ARBA" id="ARBA00022670"/>
    </source>
</evidence>
<gene>
    <name evidence="9" type="ORF">GCM10009107_47550</name>
</gene>
<sequence>MIQSRTLAGAVRLAWSLSLPLAATIVHAALDEAPPAPVAKVRAVTDTYFGETVLDRYRWMEDDQDPDWLPFLRGQNTHTRAVLSELPGRAALLARIQQVSGDSVATGQVHRNGGKLFYLQRPAGANNFSLFVRDGKGQPRVLVDPTQLDRAGHHSSLDWWEASPDGRHVAYGLSQDGSEDSTLHVLDLATGRDLPERITDTQNASPSWLPDGSGFFYNQLTGKVDTPERFLDSRARFHRLGTNPANDPVLVARGRAGSPAFERIQSPTLLSSAHGPYVLLMLSDVRPEVALFIATRQELLAGKPRWQPVAGFEDEVTGFNLQGDKLYLLANHGHPRGRVLQTSARAPDLATAREVVAESSLVLQQMARAKDGLYLKGMDGGLGRLQRLGADGKLTQVALPFDGTLGGLSANADEDGLLCGLSGWLQPAGVWAVSARGQVTDTGLTPRPAIDTSPYTSERRFATAKDGTRIPYDVVYKKGLPRDGSAPTFLQAYGSYGIPGYTPSFVGRALALLDQGAVMGYAHVRGGGEYGRDWHRAGQLENKPNTWRDLIAISEDLVAQRYTSPQHLAIGGRSAGGIAMGMALTERPDLFAAVVSGVGWHNPLRYVAEQNGYGEEPEWGSLADPAGYRALKGIDSYQAVKDGVRYPAVLLTTGVTDPRVAPFHPAKMAARLQAASTSGKPVLLRVDFDAGHGMGSTRAQQDAEAADTDAFILWQTGAAAHQPKP</sequence>
<keyword evidence="4" id="KW-0378">Hydrolase</keyword>
<dbReference type="PANTHER" id="PTHR42881">
    <property type="entry name" value="PROLYL ENDOPEPTIDASE"/>
    <property type="match status" value="1"/>
</dbReference>
<evidence type="ECO:0000256" key="5">
    <source>
        <dbReference type="ARBA" id="ARBA00022825"/>
    </source>
</evidence>